<evidence type="ECO:0000313" key="1">
    <source>
        <dbReference type="EMBL" id="WNM64045.1"/>
    </source>
</evidence>
<evidence type="ECO:0000313" key="2">
    <source>
        <dbReference type="Proteomes" id="UP001302494"/>
    </source>
</evidence>
<dbReference type="AlphaFoldDB" id="A0AA96GP71"/>
<protein>
    <submittedName>
        <fullName evidence="1">Uncharacterized protein</fullName>
    </submittedName>
</protein>
<dbReference type="Proteomes" id="UP001302494">
    <property type="component" value="Chromosome"/>
</dbReference>
<dbReference type="KEGG" id="nneo:PQG83_09905"/>
<proteinExistence type="predicted"/>
<gene>
    <name evidence="1" type="ORF">PQG83_09905</name>
</gene>
<accession>A0AA96GP71</accession>
<sequence>MPLSAEDAFELSKQFRDLGINLGNYRFANWNNLTPTQRRDLEDEEWSLLNSSSDMTTKAVGLALEESEINAQSIKSSVGKAKRAIKKLEKVGEVIKVATATVGLAAAIVAKDPGAIAKNAKLVLEAADV</sequence>
<dbReference type="EMBL" id="CP116968">
    <property type="protein sequence ID" value="WNM64045.1"/>
    <property type="molecule type" value="Genomic_DNA"/>
</dbReference>
<name>A0AA96GP71_9BACT</name>
<dbReference type="RefSeq" id="WP_312643091.1">
    <property type="nucleotide sequence ID" value="NZ_CP116968.1"/>
</dbReference>
<keyword evidence="2" id="KW-1185">Reference proteome</keyword>
<organism evidence="1 2">
    <name type="scientific">Candidatus Nitrospira neomarina</name>
    <dbReference type="NCBI Taxonomy" id="3020899"/>
    <lineage>
        <taxon>Bacteria</taxon>
        <taxon>Pseudomonadati</taxon>
        <taxon>Nitrospirota</taxon>
        <taxon>Nitrospiria</taxon>
        <taxon>Nitrospirales</taxon>
        <taxon>Nitrospiraceae</taxon>
        <taxon>Nitrospira</taxon>
    </lineage>
</organism>
<reference evidence="1 2" key="1">
    <citation type="submission" date="2023-01" db="EMBL/GenBank/DDBJ databases">
        <title>Cultivation and genomic characterization of new, ubiquitous marine nitrite-oxidizing bacteria from the Nitrospirales.</title>
        <authorList>
            <person name="Mueller A.J."/>
            <person name="Daebeler A."/>
            <person name="Herbold C.W."/>
            <person name="Kirkegaard R.H."/>
            <person name="Daims H."/>
        </authorList>
    </citation>
    <scope>NUCLEOTIDE SEQUENCE [LARGE SCALE GENOMIC DNA]</scope>
    <source>
        <strain evidence="1 2">DK</strain>
    </source>
</reference>